<gene>
    <name evidence="4" type="ORF">SAMN04489724_1055</name>
</gene>
<dbReference type="RefSeq" id="WP_091691604.1">
    <property type="nucleotide sequence ID" value="NZ_FPBF01000001.1"/>
</dbReference>
<dbReference type="AlphaFoldDB" id="A0A1I6YKJ7"/>
<dbReference type="GO" id="GO:0003677">
    <property type="term" value="F:DNA binding"/>
    <property type="evidence" value="ECO:0007669"/>
    <property type="project" value="InterPro"/>
</dbReference>
<evidence type="ECO:0000313" key="4">
    <source>
        <dbReference type="EMBL" id="SFT50731.1"/>
    </source>
</evidence>
<dbReference type="Gene3D" id="2.40.50.1020">
    <property type="entry name" value="LytTr DNA-binding domain"/>
    <property type="match status" value="1"/>
</dbReference>
<dbReference type="SUPFAM" id="SSF52172">
    <property type="entry name" value="CheY-like"/>
    <property type="match status" value="1"/>
</dbReference>
<dbReference type="InterPro" id="IPR007492">
    <property type="entry name" value="LytTR_DNA-bd_dom"/>
</dbReference>
<feature type="domain" description="HTH LytTR-type" evidence="3">
    <location>
        <begin position="144"/>
        <end position="245"/>
    </location>
</feature>
<dbReference type="EMBL" id="FPBF01000001">
    <property type="protein sequence ID" value="SFT50731.1"/>
    <property type="molecule type" value="Genomic_DNA"/>
</dbReference>
<evidence type="ECO:0000313" key="5">
    <source>
        <dbReference type="Proteomes" id="UP000199673"/>
    </source>
</evidence>
<dbReference type="InterPro" id="IPR011006">
    <property type="entry name" value="CheY-like_superfamily"/>
</dbReference>
<dbReference type="Pfam" id="PF00072">
    <property type="entry name" value="Response_reg"/>
    <property type="match status" value="1"/>
</dbReference>
<feature type="modified residue" description="4-aspartylphosphate" evidence="1">
    <location>
        <position position="55"/>
    </location>
</feature>
<dbReference type="GO" id="GO:0000156">
    <property type="term" value="F:phosphorelay response regulator activity"/>
    <property type="evidence" value="ECO:0007669"/>
    <property type="project" value="InterPro"/>
</dbReference>
<sequence>METKVAIVEDEQHCTDRILAFLEPFGDRVKTVTYNSVAGALAGVEVERPDILFLDVMIGEQTGFDLLSKVTFSDFCLIFTTSFEQYALDAFRFSAIDFLLKPIDREDFTKAIHKAFEKLDQKQMKERIEVLMSHLSKVPSARKISLPSKDGFVFLEIQDILRCEADVNYTHLFTIDGQKHTVSRTLKYFEGLLVDFGFFRIHNSHLINMQYVKGYSKSGYLTLANDLKLEISVRRKEAFAKACEEFLER</sequence>
<dbReference type="InterPro" id="IPR046947">
    <property type="entry name" value="LytR-like"/>
</dbReference>
<proteinExistence type="predicted"/>
<evidence type="ECO:0000256" key="1">
    <source>
        <dbReference type="PROSITE-ProRule" id="PRU00169"/>
    </source>
</evidence>
<dbReference type="PANTHER" id="PTHR37299:SF1">
    <property type="entry name" value="STAGE 0 SPORULATION PROTEIN A HOMOLOG"/>
    <property type="match status" value="1"/>
</dbReference>
<protein>
    <submittedName>
        <fullName evidence="4">Two component transcriptional regulator, LytTR family</fullName>
    </submittedName>
</protein>
<dbReference type="STRING" id="305507.SAMN04489724_1055"/>
<name>A0A1I6YKJ7_9BACT</name>
<evidence type="ECO:0000259" key="3">
    <source>
        <dbReference type="PROSITE" id="PS50930"/>
    </source>
</evidence>
<evidence type="ECO:0000259" key="2">
    <source>
        <dbReference type="PROSITE" id="PS50110"/>
    </source>
</evidence>
<dbReference type="SMART" id="SM00850">
    <property type="entry name" value="LytTR"/>
    <property type="match status" value="1"/>
</dbReference>
<keyword evidence="1" id="KW-0597">Phosphoprotein</keyword>
<dbReference type="Gene3D" id="3.40.50.2300">
    <property type="match status" value="1"/>
</dbReference>
<dbReference type="OrthoDB" id="1646880at2"/>
<feature type="domain" description="Response regulatory" evidence="2">
    <location>
        <begin position="4"/>
        <end position="116"/>
    </location>
</feature>
<organism evidence="4 5">
    <name type="scientific">Algoriphagus locisalis</name>
    <dbReference type="NCBI Taxonomy" id="305507"/>
    <lineage>
        <taxon>Bacteria</taxon>
        <taxon>Pseudomonadati</taxon>
        <taxon>Bacteroidota</taxon>
        <taxon>Cytophagia</taxon>
        <taxon>Cytophagales</taxon>
        <taxon>Cyclobacteriaceae</taxon>
        <taxon>Algoriphagus</taxon>
    </lineage>
</organism>
<dbReference type="PROSITE" id="PS50110">
    <property type="entry name" value="RESPONSE_REGULATORY"/>
    <property type="match status" value="1"/>
</dbReference>
<dbReference type="Pfam" id="PF04397">
    <property type="entry name" value="LytTR"/>
    <property type="match status" value="1"/>
</dbReference>
<dbReference type="PROSITE" id="PS50930">
    <property type="entry name" value="HTH_LYTTR"/>
    <property type="match status" value="1"/>
</dbReference>
<keyword evidence="5" id="KW-1185">Reference proteome</keyword>
<dbReference type="PANTHER" id="PTHR37299">
    <property type="entry name" value="TRANSCRIPTIONAL REGULATOR-RELATED"/>
    <property type="match status" value="1"/>
</dbReference>
<dbReference type="InterPro" id="IPR001789">
    <property type="entry name" value="Sig_transdc_resp-reg_receiver"/>
</dbReference>
<dbReference type="Proteomes" id="UP000199673">
    <property type="component" value="Unassembled WGS sequence"/>
</dbReference>
<accession>A0A1I6YKJ7</accession>
<dbReference type="SMART" id="SM00448">
    <property type="entry name" value="REC"/>
    <property type="match status" value="1"/>
</dbReference>
<reference evidence="5" key="1">
    <citation type="submission" date="2016-10" db="EMBL/GenBank/DDBJ databases">
        <authorList>
            <person name="Varghese N."/>
            <person name="Submissions S."/>
        </authorList>
    </citation>
    <scope>NUCLEOTIDE SEQUENCE [LARGE SCALE GENOMIC DNA]</scope>
    <source>
        <strain evidence="5">DSM 23445</strain>
    </source>
</reference>